<dbReference type="Proteomes" id="UP001143400">
    <property type="component" value="Unassembled WGS sequence"/>
</dbReference>
<proteinExistence type="predicted"/>
<dbReference type="Proteomes" id="UP000758856">
    <property type="component" value="Unassembled WGS sequence"/>
</dbReference>
<evidence type="ECO:0000313" key="2">
    <source>
        <dbReference type="EMBL" id="MBM7850456.1"/>
    </source>
</evidence>
<accession>A0A9W6MRI5</accession>
<reference evidence="1" key="3">
    <citation type="submission" date="2023-01" db="EMBL/GenBank/DDBJ databases">
        <authorList>
            <person name="Sun Q."/>
            <person name="Evtushenko L."/>
        </authorList>
    </citation>
    <scope>NUCLEOTIDE SEQUENCE</scope>
    <source>
        <strain evidence="1">VKM B-1606</strain>
    </source>
</reference>
<dbReference type="AlphaFoldDB" id="A0A9W6MRI5"/>
<keyword evidence="3" id="KW-1185">Reference proteome</keyword>
<evidence type="ECO:0000313" key="3">
    <source>
        <dbReference type="Proteomes" id="UP000758856"/>
    </source>
</evidence>
<dbReference type="EMBL" id="BSFF01000002">
    <property type="protein sequence ID" value="GLK55750.1"/>
    <property type="molecule type" value="Genomic_DNA"/>
</dbReference>
<comment type="caution">
    <text evidence="1">The sequence shown here is derived from an EMBL/GenBank/DDBJ whole genome shotgun (WGS) entry which is preliminary data.</text>
</comment>
<reference evidence="1" key="1">
    <citation type="journal article" date="2014" name="Int. J. Syst. Evol. Microbiol.">
        <title>Complete genome sequence of Corynebacterium casei LMG S-19264T (=DSM 44701T), isolated from a smear-ripened cheese.</title>
        <authorList>
            <consortium name="US DOE Joint Genome Institute (JGI-PGF)"/>
            <person name="Walter F."/>
            <person name="Albersmeier A."/>
            <person name="Kalinowski J."/>
            <person name="Ruckert C."/>
        </authorList>
    </citation>
    <scope>NUCLEOTIDE SEQUENCE</scope>
    <source>
        <strain evidence="1">VKM B-1606</strain>
    </source>
</reference>
<sequence>MARLSNGEFVVNAQATKEHRPMLDAINSGMVPRFADGGYVGRADRRA</sequence>
<protein>
    <submittedName>
        <fullName evidence="1">Uncharacterized protein</fullName>
    </submittedName>
</protein>
<name>A0A9W6MRI5_9HYPH</name>
<reference evidence="2 3" key="2">
    <citation type="submission" date="2021-01" db="EMBL/GenBank/DDBJ databases">
        <title>Genomic Encyclopedia of Type Strains, Phase IV (KMG-IV): sequencing the most valuable type-strain genomes for metagenomic binning, comparative biology and taxonomic classification.</title>
        <authorList>
            <person name="Goeker M."/>
        </authorList>
    </citation>
    <scope>NUCLEOTIDE SEQUENCE [LARGE SCALE GENOMIC DNA]</scope>
    <source>
        <strain evidence="2 3">DSM 6130</strain>
    </source>
</reference>
<dbReference type="RefSeq" id="WP_204948878.1">
    <property type="nucleotide sequence ID" value="NZ_BSFF01000002.1"/>
</dbReference>
<dbReference type="EMBL" id="JAFBCY010000001">
    <property type="protein sequence ID" value="MBM7850456.1"/>
    <property type="molecule type" value="Genomic_DNA"/>
</dbReference>
<evidence type="ECO:0000313" key="1">
    <source>
        <dbReference type="EMBL" id="GLK55750.1"/>
    </source>
</evidence>
<evidence type="ECO:0000313" key="4">
    <source>
        <dbReference type="Proteomes" id="UP001143400"/>
    </source>
</evidence>
<gene>
    <name evidence="1" type="ORF">GCM10008170_17690</name>
    <name evidence="2" type="ORF">JOD31_000668</name>
</gene>
<organism evidence="1 4">
    <name type="scientific">Methylopila capsulata</name>
    <dbReference type="NCBI Taxonomy" id="61654"/>
    <lineage>
        <taxon>Bacteria</taxon>
        <taxon>Pseudomonadati</taxon>
        <taxon>Pseudomonadota</taxon>
        <taxon>Alphaproteobacteria</taxon>
        <taxon>Hyphomicrobiales</taxon>
        <taxon>Methylopilaceae</taxon>
        <taxon>Methylopila</taxon>
    </lineage>
</organism>